<feature type="domain" description="Thiamine phosphate synthase/TenI" evidence="12">
    <location>
        <begin position="10"/>
        <end position="196"/>
    </location>
</feature>
<evidence type="ECO:0000313" key="13">
    <source>
        <dbReference type="EMBL" id="MEJ6401137.1"/>
    </source>
</evidence>
<evidence type="ECO:0000256" key="5">
    <source>
        <dbReference type="ARBA" id="ARBA00022977"/>
    </source>
</evidence>
<feature type="binding site" evidence="9">
    <location>
        <begin position="142"/>
        <end position="144"/>
    </location>
    <ligand>
        <name>2-[(2R,5Z)-2-carboxy-4-methylthiazol-5(2H)-ylidene]ethyl phosphate</name>
        <dbReference type="ChEBI" id="CHEBI:62899"/>
    </ligand>
</feature>
<feature type="binding site" evidence="9">
    <location>
        <position position="97"/>
    </location>
    <ligand>
        <name>Mg(2+)</name>
        <dbReference type="ChEBI" id="CHEBI:18420"/>
    </ligand>
</feature>
<dbReference type="PANTHER" id="PTHR20857">
    <property type="entry name" value="THIAMINE-PHOSPHATE PYROPHOSPHORYLASE"/>
    <property type="match status" value="1"/>
</dbReference>
<evidence type="ECO:0000256" key="6">
    <source>
        <dbReference type="ARBA" id="ARBA00047334"/>
    </source>
</evidence>
<dbReference type="Proteomes" id="UP001370590">
    <property type="component" value="Unassembled WGS sequence"/>
</dbReference>
<evidence type="ECO:0000256" key="8">
    <source>
        <dbReference type="ARBA" id="ARBA00047883"/>
    </source>
</evidence>
<dbReference type="Pfam" id="PF02581">
    <property type="entry name" value="TMP-TENI"/>
    <property type="match status" value="1"/>
</dbReference>
<dbReference type="GO" id="GO:0004789">
    <property type="term" value="F:thiamine-phosphate diphosphorylase activity"/>
    <property type="evidence" value="ECO:0007669"/>
    <property type="project" value="UniProtKB-EC"/>
</dbReference>
<feature type="binding site" evidence="9">
    <location>
        <begin position="193"/>
        <end position="194"/>
    </location>
    <ligand>
        <name>2-[(2R,5Z)-2-carboxy-4-methylthiazol-5(2H)-ylidene]ethyl phosphate</name>
        <dbReference type="ChEBI" id="CHEBI:62899"/>
    </ligand>
</feature>
<comment type="cofactor">
    <cofactor evidence="9">
        <name>Mg(2+)</name>
        <dbReference type="ChEBI" id="CHEBI:18420"/>
    </cofactor>
    <text evidence="9">Binds 1 Mg(2+) ion per subunit.</text>
</comment>
<name>A0ABU8SMK6_9LACO</name>
<evidence type="ECO:0000259" key="12">
    <source>
        <dbReference type="Pfam" id="PF02581"/>
    </source>
</evidence>
<keyword evidence="5 9" id="KW-0784">Thiamine biosynthesis</keyword>
<dbReference type="PANTHER" id="PTHR20857:SF15">
    <property type="entry name" value="THIAMINE-PHOSPHATE SYNTHASE"/>
    <property type="match status" value="1"/>
</dbReference>
<feature type="binding site" evidence="9">
    <location>
        <position position="77"/>
    </location>
    <ligand>
        <name>4-amino-2-methyl-5-(diphosphooxymethyl)pyrimidine</name>
        <dbReference type="ChEBI" id="CHEBI:57841"/>
    </ligand>
</feature>
<comment type="similarity">
    <text evidence="9 10">Belongs to the thiamine-phosphate synthase family.</text>
</comment>
<comment type="catalytic activity">
    <reaction evidence="6 9 10">
        <text>4-methyl-5-(2-phosphooxyethyl)-thiazole + 4-amino-2-methyl-5-(diphosphooxymethyl)pyrimidine + H(+) = thiamine phosphate + diphosphate</text>
        <dbReference type="Rhea" id="RHEA:22328"/>
        <dbReference type="ChEBI" id="CHEBI:15378"/>
        <dbReference type="ChEBI" id="CHEBI:33019"/>
        <dbReference type="ChEBI" id="CHEBI:37575"/>
        <dbReference type="ChEBI" id="CHEBI:57841"/>
        <dbReference type="ChEBI" id="CHEBI:58296"/>
        <dbReference type="EC" id="2.5.1.3"/>
    </reaction>
</comment>
<dbReference type="NCBIfam" id="TIGR00693">
    <property type="entry name" value="thiE"/>
    <property type="match status" value="1"/>
</dbReference>
<dbReference type="CDD" id="cd00564">
    <property type="entry name" value="TMP_TenI"/>
    <property type="match status" value="1"/>
</dbReference>
<dbReference type="SUPFAM" id="SSF51391">
    <property type="entry name" value="Thiamin phosphate synthase"/>
    <property type="match status" value="1"/>
</dbReference>
<dbReference type="InterPro" id="IPR034291">
    <property type="entry name" value="TMP_synthase"/>
</dbReference>
<comment type="caution">
    <text evidence="13">The sequence shown here is derived from an EMBL/GenBank/DDBJ whole genome shotgun (WGS) entry which is preliminary data.</text>
</comment>
<dbReference type="EMBL" id="JAWMWH010000003">
    <property type="protein sequence ID" value="MEJ6401137.1"/>
    <property type="molecule type" value="Genomic_DNA"/>
</dbReference>
<evidence type="ECO:0000313" key="14">
    <source>
        <dbReference type="Proteomes" id="UP001370590"/>
    </source>
</evidence>
<evidence type="ECO:0000256" key="7">
    <source>
        <dbReference type="ARBA" id="ARBA00047851"/>
    </source>
</evidence>
<comment type="catalytic activity">
    <reaction evidence="8 9 10">
        <text>2-[(2R,5Z)-2-carboxy-4-methylthiazol-5(2H)-ylidene]ethyl phosphate + 4-amino-2-methyl-5-(diphosphooxymethyl)pyrimidine + 2 H(+) = thiamine phosphate + CO2 + diphosphate</text>
        <dbReference type="Rhea" id="RHEA:47844"/>
        <dbReference type="ChEBI" id="CHEBI:15378"/>
        <dbReference type="ChEBI" id="CHEBI:16526"/>
        <dbReference type="ChEBI" id="CHEBI:33019"/>
        <dbReference type="ChEBI" id="CHEBI:37575"/>
        <dbReference type="ChEBI" id="CHEBI:57841"/>
        <dbReference type="ChEBI" id="CHEBI:62899"/>
        <dbReference type="EC" id="2.5.1.3"/>
    </reaction>
</comment>
<evidence type="ECO:0000256" key="10">
    <source>
        <dbReference type="RuleBase" id="RU003826"/>
    </source>
</evidence>
<dbReference type="Gene3D" id="3.20.20.70">
    <property type="entry name" value="Aldolase class I"/>
    <property type="match status" value="1"/>
</dbReference>
<dbReference type="InterPro" id="IPR036206">
    <property type="entry name" value="ThiamineP_synth_sf"/>
</dbReference>
<dbReference type="InterPro" id="IPR013785">
    <property type="entry name" value="Aldolase_TIM"/>
</dbReference>
<sequence>MKFNPDMLRVYFIGGTQNIGGDKAKFIEQLTTACQSGITMFQYREKGKGALVGQERLELGQTVRDITKQYGVPLIVDDDLALARAIDADGIHVGQSDTPIQEIVKQADGMIVGLSVHDPNELMNSGDLTGVDYIGVGPIYATNSKDDAKQPIGLDGLFTMNQATLKPIVAIGGIHEDNVDAVLKHSVSGVAVISDIMQSKNIPLTIKHLKGEA</sequence>
<dbReference type="HAMAP" id="MF_00097">
    <property type="entry name" value="TMP_synthase"/>
    <property type="match status" value="1"/>
</dbReference>
<dbReference type="EC" id="2.5.1.3" evidence="9"/>
<accession>A0ABU8SMK6</accession>
<organism evidence="13 14">
    <name type="scientific">Nicoliella lavandulae</name>
    <dbReference type="NCBI Taxonomy" id="3082954"/>
    <lineage>
        <taxon>Bacteria</taxon>
        <taxon>Bacillati</taxon>
        <taxon>Bacillota</taxon>
        <taxon>Bacilli</taxon>
        <taxon>Lactobacillales</taxon>
        <taxon>Lactobacillaceae</taxon>
        <taxon>Nicoliella</taxon>
    </lineage>
</organism>
<evidence type="ECO:0000256" key="11">
    <source>
        <dbReference type="RuleBase" id="RU004253"/>
    </source>
</evidence>
<evidence type="ECO:0000256" key="2">
    <source>
        <dbReference type="ARBA" id="ARBA00022679"/>
    </source>
</evidence>
<proteinExistence type="inferred from homology"/>
<gene>
    <name evidence="9 13" type="primary">thiE</name>
    <name evidence="13" type="ORF">R4146_08285</name>
</gene>
<evidence type="ECO:0000256" key="9">
    <source>
        <dbReference type="HAMAP-Rule" id="MF_00097"/>
    </source>
</evidence>
<protein>
    <recommendedName>
        <fullName evidence="9">Thiamine-phosphate synthase</fullName>
        <shortName evidence="9">TP synthase</shortName>
        <shortName evidence="9">TPS</shortName>
        <ecNumber evidence="9">2.5.1.3</ecNumber>
    </recommendedName>
    <alternativeName>
        <fullName evidence="9">Thiamine-phosphate pyrophosphorylase</fullName>
        <shortName evidence="9">TMP pyrophosphorylase</shortName>
        <shortName evidence="9">TMP-PPase</shortName>
    </alternativeName>
</protein>
<evidence type="ECO:0000256" key="1">
    <source>
        <dbReference type="ARBA" id="ARBA00005165"/>
    </source>
</evidence>
<keyword evidence="2 9" id="KW-0808">Transferase</keyword>
<evidence type="ECO:0000256" key="3">
    <source>
        <dbReference type="ARBA" id="ARBA00022723"/>
    </source>
</evidence>
<evidence type="ECO:0000256" key="4">
    <source>
        <dbReference type="ARBA" id="ARBA00022842"/>
    </source>
</evidence>
<comment type="function">
    <text evidence="9">Condenses 4-methyl-5-(beta-hydroxyethyl)thiazole monophosphate (THZ-P) and 2-methyl-4-amino-5-hydroxymethyl pyrimidine pyrophosphate (HMP-PP) to form thiamine monophosphate (TMP).</text>
</comment>
<keyword evidence="4 9" id="KW-0460">Magnesium</keyword>
<comment type="pathway">
    <text evidence="1 9 11">Cofactor biosynthesis; thiamine diphosphate biosynthesis; thiamine phosphate from 4-amino-2-methyl-5-diphosphomethylpyrimidine and 4-methyl-5-(2-phosphoethyl)-thiazole: step 1/1.</text>
</comment>
<feature type="binding site" evidence="9">
    <location>
        <position position="115"/>
    </location>
    <ligand>
        <name>4-amino-2-methyl-5-(diphosphooxymethyl)pyrimidine</name>
        <dbReference type="ChEBI" id="CHEBI:57841"/>
    </ligand>
</feature>
<feature type="binding site" evidence="9">
    <location>
        <position position="145"/>
    </location>
    <ligand>
        <name>4-amino-2-methyl-5-(diphosphooxymethyl)pyrimidine</name>
        <dbReference type="ChEBI" id="CHEBI:57841"/>
    </ligand>
</feature>
<keyword evidence="14" id="KW-1185">Reference proteome</keyword>
<feature type="binding site" evidence="9">
    <location>
        <position position="173"/>
    </location>
    <ligand>
        <name>2-[(2R,5Z)-2-carboxy-4-methylthiazol-5(2H)-ylidene]ethyl phosphate</name>
        <dbReference type="ChEBI" id="CHEBI:62899"/>
    </ligand>
</feature>
<comment type="catalytic activity">
    <reaction evidence="7 9 10">
        <text>2-(2-carboxy-4-methylthiazol-5-yl)ethyl phosphate + 4-amino-2-methyl-5-(diphosphooxymethyl)pyrimidine + 2 H(+) = thiamine phosphate + CO2 + diphosphate</text>
        <dbReference type="Rhea" id="RHEA:47848"/>
        <dbReference type="ChEBI" id="CHEBI:15378"/>
        <dbReference type="ChEBI" id="CHEBI:16526"/>
        <dbReference type="ChEBI" id="CHEBI:33019"/>
        <dbReference type="ChEBI" id="CHEBI:37575"/>
        <dbReference type="ChEBI" id="CHEBI:57841"/>
        <dbReference type="ChEBI" id="CHEBI:62890"/>
        <dbReference type="EC" id="2.5.1.3"/>
    </reaction>
</comment>
<keyword evidence="3 9" id="KW-0479">Metal-binding</keyword>
<dbReference type="InterPro" id="IPR022998">
    <property type="entry name" value="ThiamineP_synth_TenI"/>
</dbReference>
<reference evidence="13 14" key="1">
    <citation type="submission" date="2023-10" db="EMBL/GenBank/DDBJ databases">
        <title>Nicoliella lavandulae sp. nov. isolated from Lavandula angustifolia flowers.</title>
        <authorList>
            <person name="Alcantara C."/>
            <person name="Zuniga M."/>
            <person name="Landete J.M."/>
            <person name="Monedero V."/>
        </authorList>
    </citation>
    <scope>NUCLEOTIDE SEQUENCE [LARGE SCALE GENOMIC DNA]</scope>
    <source>
        <strain evidence="13 14">Es01</strain>
    </source>
</reference>
<feature type="binding site" evidence="9">
    <location>
        <begin position="42"/>
        <end position="46"/>
    </location>
    <ligand>
        <name>4-amino-2-methyl-5-(diphosphooxymethyl)pyrimidine</name>
        <dbReference type="ChEBI" id="CHEBI:57841"/>
    </ligand>
</feature>
<feature type="binding site" evidence="9">
    <location>
        <position position="78"/>
    </location>
    <ligand>
        <name>Mg(2+)</name>
        <dbReference type="ChEBI" id="CHEBI:18420"/>
    </ligand>
</feature>